<keyword evidence="2 5" id="KW-0813">Transport</keyword>
<comment type="subcellular location">
    <subcellularLocation>
        <location evidence="1">Cell envelope</location>
    </subcellularLocation>
</comment>
<evidence type="ECO:0000256" key="6">
    <source>
        <dbReference type="SAM" id="SignalP"/>
    </source>
</evidence>
<evidence type="ECO:0000313" key="8">
    <source>
        <dbReference type="Proteomes" id="UP001500784"/>
    </source>
</evidence>
<dbReference type="InterPro" id="IPR050492">
    <property type="entry name" value="Bact_metal-bind_prot9"/>
</dbReference>
<evidence type="ECO:0000256" key="4">
    <source>
        <dbReference type="ARBA" id="ARBA00022729"/>
    </source>
</evidence>
<dbReference type="PANTHER" id="PTHR42953">
    <property type="entry name" value="HIGH-AFFINITY ZINC UPTAKE SYSTEM PROTEIN ZNUA-RELATED"/>
    <property type="match status" value="1"/>
</dbReference>
<proteinExistence type="inferred from homology"/>
<reference evidence="7 8" key="1">
    <citation type="journal article" date="2019" name="Int. J. Syst. Evol. Microbiol.">
        <title>The Global Catalogue of Microorganisms (GCM) 10K type strain sequencing project: providing services to taxonomists for standard genome sequencing and annotation.</title>
        <authorList>
            <consortium name="The Broad Institute Genomics Platform"/>
            <consortium name="The Broad Institute Genome Sequencing Center for Infectious Disease"/>
            <person name="Wu L."/>
            <person name="Ma J."/>
        </authorList>
    </citation>
    <scope>NUCLEOTIDE SEQUENCE [LARGE SCALE GENOMIC DNA]</scope>
    <source>
        <strain evidence="7 8">JCM 13316</strain>
    </source>
</reference>
<dbReference type="EMBL" id="BAAALV010000002">
    <property type="protein sequence ID" value="GAA1908577.1"/>
    <property type="molecule type" value="Genomic_DNA"/>
</dbReference>
<dbReference type="PROSITE" id="PS51257">
    <property type="entry name" value="PROKAR_LIPOPROTEIN"/>
    <property type="match status" value="1"/>
</dbReference>
<gene>
    <name evidence="7" type="ORF">GCM10009688_11020</name>
</gene>
<feature type="chain" id="PRO_5046063579" evidence="6">
    <location>
        <begin position="34"/>
        <end position="313"/>
    </location>
</feature>
<keyword evidence="4 6" id="KW-0732">Signal</keyword>
<comment type="similarity">
    <text evidence="5">Belongs to the bacterial solute-binding protein 9 family.</text>
</comment>
<name>A0ABN2NZW2_9MICC</name>
<evidence type="ECO:0000256" key="2">
    <source>
        <dbReference type="ARBA" id="ARBA00022448"/>
    </source>
</evidence>
<sequence length="313" mass="33474">MVFRMKTVHSFRRLAVLPAAALLLALSACSGTAASEPGSEKPVVLTTFTVLADMAENVAGEHLQVESITKAGAEIHGYEPTPGDIRRASQADLILDNGMNLEAWFEQFTADLDVPRVTVSEGVDPVSIAEDAYAGLPNPHAWMSPLNAQVYVENMTEAFAELDPANADAFRANAEAYKQELQEVQDQLVTKLGALPESQRALVTCEGAFSYLARDAGLTERYIWAVNAEQQATPQQIAATIEFVKDNQVPAVFCESTVSDAPMQQVVEASGAKFGGVLYVDSLSEEGGPVPTYLDLIRHDSETIIAALAGAGS</sequence>
<dbReference type="PRINTS" id="PR00690">
    <property type="entry name" value="ADHESNFAMILY"/>
</dbReference>
<protein>
    <submittedName>
        <fullName evidence="7">Metal ABC transporter substrate-binding protein</fullName>
    </submittedName>
</protein>
<dbReference type="PRINTS" id="PR00691">
    <property type="entry name" value="ADHESINB"/>
</dbReference>
<dbReference type="InterPro" id="IPR006128">
    <property type="entry name" value="Lipoprotein_PsaA-like"/>
</dbReference>
<evidence type="ECO:0000313" key="7">
    <source>
        <dbReference type="EMBL" id="GAA1908577.1"/>
    </source>
</evidence>
<dbReference type="InterPro" id="IPR006127">
    <property type="entry name" value="ZnuA-like"/>
</dbReference>
<comment type="caution">
    <text evidence="7">The sequence shown here is derived from an EMBL/GenBank/DDBJ whole genome shotgun (WGS) entry which is preliminary data.</text>
</comment>
<evidence type="ECO:0000256" key="5">
    <source>
        <dbReference type="RuleBase" id="RU003512"/>
    </source>
</evidence>
<accession>A0ABN2NZW2</accession>
<dbReference type="Gene3D" id="3.40.50.1980">
    <property type="entry name" value="Nitrogenase molybdenum iron protein domain"/>
    <property type="match status" value="2"/>
</dbReference>
<evidence type="ECO:0000256" key="3">
    <source>
        <dbReference type="ARBA" id="ARBA00022723"/>
    </source>
</evidence>
<dbReference type="Proteomes" id="UP001500784">
    <property type="component" value="Unassembled WGS sequence"/>
</dbReference>
<dbReference type="CDD" id="cd01137">
    <property type="entry name" value="PsaA"/>
    <property type="match status" value="1"/>
</dbReference>
<evidence type="ECO:0000256" key="1">
    <source>
        <dbReference type="ARBA" id="ARBA00004196"/>
    </source>
</evidence>
<dbReference type="PANTHER" id="PTHR42953:SF1">
    <property type="entry name" value="METAL-BINDING PROTEIN HI_0362-RELATED"/>
    <property type="match status" value="1"/>
</dbReference>
<dbReference type="SUPFAM" id="SSF53807">
    <property type="entry name" value="Helical backbone' metal receptor"/>
    <property type="match status" value="1"/>
</dbReference>
<keyword evidence="3" id="KW-0479">Metal-binding</keyword>
<dbReference type="InterPro" id="IPR006129">
    <property type="entry name" value="AdhesinB"/>
</dbReference>
<keyword evidence="8" id="KW-1185">Reference proteome</keyword>
<organism evidence="7 8">
    <name type="scientific">Arthrobacter gandavensis</name>
    <dbReference type="NCBI Taxonomy" id="169960"/>
    <lineage>
        <taxon>Bacteria</taxon>
        <taxon>Bacillati</taxon>
        <taxon>Actinomycetota</taxon>
        <taxon>Actinomycetes</taxon>
        <taxon>Micrococcales</taxon>
        <taxon>Micrococcaceae</taxon>
        <taxon>Arthrobacter</taxon>
    </lineage>
</organism>
<feature type="signal peptide" evidence="6">
    <location>
        <begin position="1"/>
        <end position="33"/>
    </location>
</feature>
<dbReference type="Pfam" id="PF01297">
    <property type="entry name" value="ZnuA"/>
    <property type="match status" value="1"/>
</dbReference>